<keyword evidence="1" id="KW-0732">Signal</keyword>
<organism evidence="2 3">
    <name type="scientific">Bacteroides thetaiotaomicron</name>
    <dbReference type="NCBI Taxonomy" id="818"/>
    <lineage>
        <taxon>Bacteria</taxon>
        <taxon>Pseudomonadati</taxon>
        <taxon>Bacteroidota</taxon>
        <taxon>Bacteroidia</taxon>
        <taxon>Bacteroidales</taxon>
        <taxon>Bacteroidaceae</taxon>
        <taxon>Bacteroides</taxon>
    </lineage>
</organism>
<feature type="signal peptide" evidence="1">
    <location>
        <begin position="1"/>
        <end position="19"/>
    </location>
</feature>
<dbReference type="GO" id="GO:0052689">
    <property type="term" value="F:carboxylic ester hydrolase activity"/>
    <property type="evidence" value="ECO:0007669"/>
    <property type="project" value="TreeGrafter"/>
</dbReference>
<gene>
    <name evidence="2" type="ORF">KHY35_18820</name>
</gene>
<dbReference type="Gene3D" id="3.40.50.1820">
    <property type="entry name" value="alpha/beta hydrolase"/>
    <property type="match status" value="1"/>
</dbReference>
<dbReference type="SUPFAM" id="SSF53474">
    <property type="entry name" value="alpha/beta-Hydrolases"/>
    <property type="match status" value="1"/>
</dbReference>
<sequence>MIRNIIFCFFLIYAEFCFADSIPNIQVENFSFYVDSGNLKLNGILCIPSSSQISEKKVVIMQTPPYPSDANYHGMYSELAEVFAHSGIASLRFENRAKNLNISGEEVTMYNQADDLHDAFLSLKRDRRFATYKIGLLGHSEGGSAVAIESSKNNDIAFAIILSSCGIKGTDFIYYQSTLRIDYLKLHSIQDKWIRKEIWDKIRIIERYDSPTIIQSKLKEHDAMLYNDSVFRIKAYGNMTLHQVYKQTLDKWANPHFIAVTKYDPKVYYSKISCPIILLYGKMDEWMDWKDNADGIEKIFIDIKKRNYEILRLDSINHSYCKCDVYTPFFTSISHMKSKNIEYSTSIWRKIINWIATLQ</sequence>
<dbReference type="PANTHER" id="PTHR43265">
    <property type="entry name" value="ESTERASE ESTD"/>
    <property type="match status" value="1"/>
</dbReference>
<proteinExistence type="predicted"/>
<dbReference type="InterPro" id="IPR029058">
    <property type="entry name" value="AB_hydrolase_fold"/>
</dbReference>
<dbReference type="Proteomes" id="UP000782901">
    <property type="component" value="Unassembled WGS sequence"/>
</dbReference>
<dbReference type="AlphaFoldDB" id="A0A943DT60"/>
<protein>
    <recommendedName>
        <fullName evidence="4">Serine aminopeptidase S33 domain-containing protein</fullName>
    </recommendedName>
</protein>
<evidence type="ECO:0000313" key="3">
    <source>
        <dbReference type="Proteomes" id="UP000782901"/>
    </source>
</evidence>
<evidence type="ECO:0000313" key="2">
    <source>
        <dbReference type="EMBL" id="MBS5412730.1"/>
    </source>
</evidence>
<comment type="caution">
    <text evidence="2">The sequence shown here is derived from an EMBL/GenBank/DDBJ whole genome shotgun (WGS) entry which is preliminary data.</text>
</comment>
<dbReference type="EMBL" id="JAGZEE010000036">
    <property type="protein sequence ID" value="MBS5412730.1"/>
    <property type="molecule type" value="Genomic_DNA"/>
</dbReference>
<evidence type="ECO:0008006" key="4">
    <source>
        <dbReference type="Google" id="ProtNLM"/>
    </source>
</evidence>
<accession>A0A943DT60</accession>
<name>A0A943DT60_BACT4</name>
<dbReference type="PANTHER" id="PTHR43265:SF1">
    <property type="entry name" value="ESTERASE ESTD"/>
    <property type="match status" value="1"/>
</dbReference>
<reference evidence="2" key="1">
    <citation type="submission" date="2021-02" db="EMBL/GenBank/DDBJ databases">
        <title>Infant gut strain persistence is associated with maternal origin, phylogeny, and functional potential including surface adhesion and iron acquisition.</title>
        <authorList>
            <person name="Lou Y.C."/>
        </authorList>
    </citation>
    <scope>NUCLEOTIDE SEQUENCE</scope>
    <source>
        <strain evidence="2">L3_082_243G1_dasL3_082_243G1_maxbin2.maxbin.015s ta_sub</strain>
    </source>
</reference>
<evidence type="ECO:0000256" key="1">
    <source>
        <dbReference type="SAM" id="SignalP"/>
    </source>
</evidence>
<dbReference type="InterPro" id="IPR053145">
    <property type="entry name" value="AB_hydrolase_Est10"/>
</dbReference>
<feature type="chain" id="PRO_5037230824" description="Serine aminopeptidase S33 domain-containing protein" evidence="1">
    <location>
        <begin position="20"/>
        <end position="359"/>
    </location>
</feature>